<dbReference type="SUPFAM" id="SSF49899">
    <property type="entry name" value="Concanavalin A-like lectins/glucanases"/>
    <property type="match status" value="1"/>
</dbReference>
<dbReference type="Proteomes" id="UP000256980">
    <property type="component" value="Unassembled WGS sequence"/>
</dbReference>
<dbReference type="NCBIfam" id="NF038128">
    <property type="entry name" value="choice_anch_J"/>
    <property type="match status" value="1"/>
</dbReference>
<name>A0A3D9H3J5_9FLAO</name>
<dbReference type="PANTHER" id="PTHR16026:SF0">
    <property type="entry name" value="CARTILAGE ACIDIC PROTEIN 1"/>
    <property type="match status" value="1"/>
</dbReference>
<dbReference type="RefSeq" id="WP_115817469.1">
    <property type="nucleotide sequence ID" value="NZ_QRDV01000004.1"/>
</dbReference>
<evidence type="ECO:0000313" key="5">
    <source>
        <dbReference type="EMBL" id="RED44069.1"/>
    </source>
</evidence>
<feature type="domain" description="Fibronectin type-III" evidence="4">
    <location>
        <begin position="404"/>
        <end position="492"/>
    </location>
</feature>
<dbReference type="InterPro" id="IPR013320">
    <property type="entry name" value="ConA-like_dom_sf"/>
</dbReference>
<dbReference type="SMART" id="SM00137">
    <property type="entry name" value="MAM"/>
    <property type="match status" value="1"/>
</dbReference>
<feature type="chain" id="PRO_5017651682" evidence="2">
    <location>
        <begin position="22"/>
        <end position="1002"/>
    </location>
</feature>
<feature type="signal peptide" evidence="2">
    <location>
        <begin position="1"/>
        <end position="21"/>
    </location>
</feature>
<dbReference type="InterPro" id="IPR027039">
    <property type="entry name" value="Crtac1"/>
</dbReference>
<protein>
    <submittedName>
        <fullName evidence="5">Putative secreted protein (Por secretion system target)</fullName>
    </submittedName>
</protein>
<dbReference type="Pfam" id="PF18962">
    <property type="entry name" value="Por_Secre_tail"/>
    <property type="match status" value="1"/>
</dbReference>
<dbReference type="InterPro" id="IPR013783">
    <property type="entry name" value="Ig-like_fold"/>
</dbReference>
<dbReference type="Pfam" id="PF00629">
    <property type="entry name" value="MAM"/>
    <property type="match status" value="1"/>
</dbReference>
<keyword evidence="1 2" id="KW-0732">Signal</keyword>
<keyword evidence="6" id="KW-1185">Reference proteome</keyword>
<dbReference type="PANTHER" id="PTHR16026">
    <property type="entry name" value="CARTILAGE ACIDIC PROTEIN 1"/>
    <property type="match status" value="1"/>
</dbReference>
<comment type="caution">
    <text evidence="5">The sequence shown here is derived from an EMBL/GenBank/DDBJ whole genome shotgun (WGS) entry which is preliminary data.</text>
</comment>
<evidence type="ECO:0000256" key="2">
    <source>
        <dbReference type="SAM" id="SignalP"/>
    </source>
</evidence>
<evidence type="ECO:0000256" key="1">
    <source>
        <dbReference type="ARBA" id="ARBA00022729"/>
    </source>
</evidence>
<dbReference type="SUPFAM" id="SSF49265">
    <property type="entry name" value="Fibronectin type III"/>
    <property type="match status" value="1"/>
</dbReference>
<dbReference type="InterPro" id="IPR003961">
    <property type="entry name" value="FN3_dom"/>
</dbReference>
<dbReference type="GO" id="GO:0005975">
    <property type="term" value="P:carbohydrate metabolic process"/>
    <property type="evidence" value="ECO:0007669"/>
    <property type="project" value="UniProtKB-ARBA"/>
</dbReference>
<dbReference type="PROSITE" id="PS50060">
    <property type="entry name" value="MAM_2"/>
    <property type="match status" value="1"/>
</dbReference>
<dbReference type="InterPro" id="IPR036116">
    <property type="entry name" value="FN3_sf"/>
</dbReference>
<evidence type="ECO:0000313" key="6">
    <source>
        <dbReference type="Proteomes" id="UP000256980"/>
    </source>
</evidence>
<dbReference type="Pfam" id="PF13517">
    <property type="entry name" value="FG-GAP_3"/>
    <property type="match status" value="2"/>
</dbReference>
<dbReference type="GO" id="GO:0016020">
    <property type="term" value="C:membrane"/>
    <property type="evidence" value="ECO:0007669"/>
    <property type="project" value="InterPro"/>
</dbReference>
<dbReference type="NCBIfam" id="TIGR04183">
    <property type="entry name" value="Por_Secre_tail"/>
    <property type="match status" value="1"/>
</dbReference>
<feature type="domain" description="MAM" evidence="3">
    <location>
        <begin position="234"/>
        <end position="400"/>
    </location>
</feature>
<dbReference type="CDD" id="cd00063">
    <property type="entry name" value="FN3"/>
    <property type="match status" value="1"/>
</dbReference>
<dbReference type="OrthoDB" id="9816120at2"/>
<dbReference type="Pfam" id="PF00041">
    <property type="entry name" value="fn3"/>
    <property type="match status" value="1"/>
</dbReference>
<dbReference type="EMBL" id="QRDV01000004">
    <property type="protein sequence ID" value="RED44069.1"/>
    <property type="molecule type" value="Genomic_DNA"/>
</dbReference>
<dbReference type="InterPro" id="IPR013517">
    <property type="entry name" value="FG-GAP"/>
</dbReference>
<dbReference type="PROSITE" id="PS50853">
    <property type="entry name" value="FN3"/>
    <property type="match status" value="1"/>
</dbReference>
<dbReference type="SUPFAM" id="SSF69318">
    <property type="entry name" value="Integrin alpha N-terminal domain"/>
    <property type="match status" value="1"/>
</dbReference>
<sequence>MKKITLLLVLLVSCYFTGAQTTVDCSVGAVNTTYCYSNYDTTSFVFVSSDGSDLLVTFNAGRVENAYDELIVLNTDGTELYNGYGNNGDLTGLTFQSTGDTITVSIDSDFTINCTDNNYVQWDFDVNCATCSNASATYTIIDDCATSGGFLVDVNVSDLGTATSLTISDNQSSPTQALNTAGIVQFGPYANATDIVFNIQNDQDVNCSLNSSSITQSNCPPPGPVGVTCASGTSSFIFTEEFNLGSGWTGDLNNGNGSWEIPNGSTSANTGPNNAFSGSNFMNYEASGNATDTASAISPAIDLTTATDGAELSFYMHAYGEDMGTLNINIGTSISGAFTNIFTHSGELQTSENEAWVAVGVNLDAYVGQVIYLEFSHTGTGTGIAGDMSIDYVRVETCGSFCIAPSSILATDITQTLATISWTANNGESDWEYIVQLAGTGIPTGTGTTVSTTNVNLTTLEPGRVYEVYVRSICGQDTSLWGGPLTFSTLVPPAPATFTSSYVGVTGTQRATVDMNGDFLDDVVSISASNVNIFYQQTSGGLSGTATNITTSNAQNTPSWSLAAADFDRNGFTDLLYGGGNGVTFMKANATGTGFDQTSGGEYVFSQRSNFADINNDGHLDAFVCHDVDANVYYMNDGSGNLTYGQGGLGLVRGNYGSVWIDYDNDRDIDMFIAKCGGGPINQLFTNNGDGTYTDTAPAQGLDDGMQTWSSAWGDYDNDGDMDLYIGASSGVSKILRNDGAGVFVDVTSASGVLDLTSTGIENCTHDFDNDGNLDIVSHGNILFGNGDMTFALYENILPGNNGSFGDINNDGFIDAISGNELFTNDTNSNNWVKITTTGVASNINGIGARVEVHTASGIQIRDVRSGEGFRFMSSLNTHFGIGTDDAITNIVIYWPSGSIDNVTNPAINTHHVIVEGQTLSVNDETLKSISIHPNPVDNIININSPINLIGKIATVFNIEGKRIMNLKLEQHSIDVSNLSTGNYILRLESDGKVFTQKFIKQ</sequence>
<dbReference type="InterPro" id="IPR028994">
    <property type="entry name" value="Integrin_alpha_N"/>
</dbReference>
<evidence type="ECO:0000259" key="3">
    <source>
        <dbReference type="PROSITE" id="PS50060"/>
    </source>
</evidence>
<accession>A0A3D9H3J5</accession>
<dbReference type="Gene3D" id="2.60.40.10">
    <property type="entry name" value="Immunoglobulins"/>
    <property type="match status" value="1"/>
</dbReference>
<dbReference type="InterPro" id="IPR011519">
    <property type="entry name" value="UnbV_ASPIC"/>
</dbReference>
<dbReference type="InterPro" id="IPR000998">
    <property type="entry name" value="MAM_dom"/>
</dbReference>
<dbReference type="InterPro" id="IPR026444">
    <property type="entry name" value="Secre_tail"/>
</dbReference>
<evidence type="ECO:0000259" key="4">
    <source>
        <dbReference type="PROSITE" id="PS50853"/>
    </source>
</evidence>
<dbReference type="AlphaFoldDB" id="A0A3D9H3J5"/>
<gene>
    <name evidence="5" type="ORF">DFQ10_104262</name>
</gene>
<organism evidence="5 6">
    <name type="scientific">Winogradskyella eximia</name>
    <dbReference type="NCBI Taxonomy" id="262006"/>
    <lineage>
        <taxon>Bacteria</taxon>
        <taxon>Pseudomonadati</taxon>
        <taxon>Bacteroidota</taxon>
        <taxon>Flavobacteriia</taxon>
        <taxon>Flavobacteriales</taxon>
        <taxon>Flavobacteriaceae</taxon>
        <taxon>Winogradskyella</taxon>
    </lineage>
</organism>
<proteinExistence type="predicted"/>
<dbReference type="Pfam" id="PF07593">
    <property type="entry name" value="UnbV_ASPIC"/>
    <property type="match status" value="1"/>
</dbReference>
<dbReference type="SMART" id="SM00060">
    <property type="entry name" value="FN3"/>
    <property type="match status" value="1"/>
</dbReference>
<dbReference type="GO" id="GO:0004553">
    <property type="term" value="F:hydrolase activity, hydrolyzing O-glycosyl compounds"/>
    <property type="evidence" value="ECO:0007669"/>
    <property type="project" value="UniProtKB-ARBA"/>
</dbReference>
<reference evidence="5 6" key="1">
    <citation type="submission" date="2018-07" db="EMBL/GenBank/DDBJ databases">
        <title>Genomic Encyclopedia of Type Strains, Phase III (KMG-III): the genomes of soil and plant-associated and newly described type strains.</title>
        <authorList>
            <person name="Whitman W."/>
        </authorList>
    </citation>
    <scope>NUCLEOTIDE SEQUENCE [LARGE SCALE GENOMIC DNA]</scope>
    <source>
        <strain evidence="5 6">CECT 7946</strain>
    </source>
</reference>
<dbReference type="Gene3D" id="2.60.120.200">
    <property type="match status" value="1"/>
</dbReference>